<accession>A0A1M6QD96</accession>
<dbReference type="AlphaFoldDB" id="A0A1M6QD96"/>
<proteinExistence type="predicted"/>
<sequence>MKQLGIIALSLLGLAACQPPAVTVTLKNQLSQDIAEMPVVIERVVIEQKLGVLEAGTFPLLKDQGSVVPQQLDDLDGDGNWDQIAILVALTASTDKVLDLSKTSVYPTLTQRTSVYLGVDYDRSDAFVEKDQEVRHADNIAMQYPMMYQMEGPAWENDKVGFRLYFDSRNGKDIYGKTTDKMTLHLAGVKGQNYHKQDDWGMDVLKVGNSLGAGAVAMMYEDSLVKLGDTEAGEYATIVEGPVRTIFEVRHQGWNTPVGDLSVTERITIWAGQYGYQEELICDQKDVTWVTGIVNKYADKMYTGETPQSRYIYTFDQQSENKDNLGMAVVVTSDSFVDAGETANEGDGVIETYYVAFKSNETPKYYFVAGWEPTDAQFSTAEGFGETVAQQALVFSAAVVIE</sequence>
<organism evidence="2 3">
    <name type="scientific">Reichenbachiella agariperforans</name>
    <dbReference type="NCBI Taxonomy" id="156994"/>
    <lineage>
        <taxon>Bacteria</taxon>
        <taxon>Pseudomonadati</taxon>
        <taxon>Bacteroidota</taxon>
        <taxon>Cytophagia</taxon>
        <taxon>Cytophagales</taxon>
        <taxon>Reichenbachiellaceae</taxon>
        <taxon>Reichenbachiella</taxon>
    </lineage>
</organism>
<reference evidence="3" key="1">
    <citation type="submission" date="2016-11" db="EMBL/GenBank/DDBJ databases">
        <authorList>
            <person name="Varghese N."/>
            <person name="Submissions S."/>
        </authorList>
    </citation>
    <scope>NUCLEOTIDE SEQUENCE [LARGE SCALE GENOMIC DNA]</scope>
    <source>
        <strain evidence="3">DSM 26134</strain>
    </source>
</reference>
<dbReference type="InterPro" id="IPR032342">
    <property type="entry name" value="DUF4861"/>
</dbReference>
<dbReference type="STRING" id="156994.SAMN04488028_103282"/>
<keyword evidence="1" id="KW-0732">Signal</keyword>
<gene>
    <name evidence="2" type="ORF">SAMN04488028_103282</name>
</gene>
<protein>
    <recommendedName>
        <fullName evidence="4">DUF4861 domain-containing protein</fullName>
    </recommendedName>
</protein>
<keyword evidence="3" id="KW-1185">Reference proteome</keyword>
<dbReference type="Proteomes" id="UP000184474">
    <property type="component" value="Unassembled WGS sequence"/>
</dbReference>
<name>A0A1M6QD96_REIAG</name>
<dbReference type="RefSeq" id="WP_073122341.1">
    <property type="nucleotide sequence ID" value="NZ_FRAA01000003.1"/>
</dbReference>
<feature type="signal peptide" evidence="1">
    <location>
        <begin position="1"/>
        <end position="21"/>
    </location>
</feature>
<feature type="chain" id="PRO_5013019969" description="DUF4861 domain-containing protein" evidence="1">
    <location>
        <begin position="22"/>
        <end position="402"/>
    </location>
</feature>
<evidence type="ECO:0000313" key="3">
    <source>
        <dbReference type="Proteomes" id="UP000184474"/>
    </source>
</evidence>
<evidence type="ECO:0008006" key="4">
    <source>
        <dbReference type="Google" id="ProtNLM"/>
    </source>
</evidence>
<dbReference type="PROSITE" id="PS51257">
    <property type="entry name" value="PROKAR_LIPOPROTEIN"/>
    <property type="match status" value="1"/>
</dbReference>
<evidence type="ECO:0000256" key="1">
    <source>
        <dbReference type="SAM" id="SignalP"/>
    </source>
</evidence>
<evidence type="ECO:0000313" key="2">
    <source>
        <dbReference type="EMBL" id="SHK18274.1"/>
    </source>
</evidence>
<dbReference type="Pfam" id="PF16153">
    <property type="entry name" value="DUF4861"/>
    <property type="match status" value="1"/>
</dbReference>
<dbReference type="EMBL" id="FRAA01000003">
    <property type="protein sequence ID" value="SHK18274.1"/>
    <property type="molecule type" value="Genomic_DNA"/>
</dbReference>